<dbReference type="STRING" id="872970.SAMN04488134_101641"/>
<dbReference type="OrthoDB" id="2366034at2"/>
<gene>
    <name evidence="1" type="ORF">SAMN04488134_101641</name>
</gene>
<reference evidence="1 2" key="1">
    <citation type="submission" date="2016-10" db="EMBL/GenBank/DDBJ databases">
        <authorList>
            <person name="de Groot N.N."/>
        </authorList>
    </citation>
    <scope>NUCLEOTIDE SEQUENCE [LARGE SCALE GENOMIC DNA]</scope>
    <source>
        <strain evidence="1 2">CGMCC 1.10434</strain>
    </source>
</reference>
<keyword evidence="2" id="KW-1185">Reference proteome</keyword>
<dbReference type="Pfam" id="PF11213">
    <property type="entry name" value="DUF3006"/>
    <property type="match status" value="1"/>
</dbReference>
<dbReference type="EMBL" id="FODJ01000001">
    <property type="protein sequence ID" value="SEN68836.1"/>
    <property type="molecule type" value="Genomic_DNA"/>
</dbReference>
<proteinExistence type="predicted"/>
<protein>
    <recommendedName>
        <fullName evidence="3">DUF3006 domain-containing protein</fullName>
    </recommendedName>
</protein>
<sequence>MQVQGVIDRFEDQHKAVIIVEKIGQQFVVDQKSLPLDVSKGDILNLTIVKGEITAMVKNLEYTNFKKNQLDQKREQLKKRAKGSLFKERN</sequence>
<dbReference type="InterPro" id="IPR021377">
    <property type="entry name" value="DUF3006"/>
</dbReference>
<dbReference type="AlphaFoldDB" id="A0A1H8IL53"/>
<organism evidence="1 2">
    <name type="scientific">Amphibacillus marinus</name>
    <dbReference type="NCBI Taxonomy" id="872970"/>
    <lineage>
        <taxon>Bacteria</taxon>
        <taxon>Bacillati</taxon>
        <taxon>Bacillota</taxon>
        <taxon>Bacilli</taxon>
        <taxon>Bacillales</taxon>
        <taxon>Bacillaceae</taxon>
        <taxon>Amphibacillus</taxon>
    </lineage>
</organism>
<dbReference type="RefSeq" id="WP_091494733.1">
    <property type="nucleotide sequence ID" value="NZ_FODJ01000001.1"/>
</dbReference>
<accession>A0A1H8IL53</accession>
<dbReference type="Proteomes" id="UP000199300">
    <property type="component" value="Unassembled WGS sequence"/>
</dbReference>
<evidence type="ECO:0000313" key="2">
    <source>
        <dbReference type="Proteomes" id="UP000199300"/>
    </source>
</evidence>
<evidence type="ECO:0008006" key="3">
    <source>
        <dbReference type="Google" id="ProtNLM"/>
    </source>
</evidence>
<name>A0A1H8IL53_9BACI</name>
<evidence type="ECO:0000313" key="1">
    <source>
        <dbReference type="EMBL" id="SEN68836.1"/>
    </source>
</evidence>